<dbReference type="InterPro" id="IPR045057">
    <property type="entry name" value="Gcn5-rel_NAT"/>
</dbReference>
<reference evidence="2 3" key="1">
    <citation type="submission" date="2020-08" db="EMBL/GenBank/DDBJ databases">
        <title>Genomic Encyclopedia of Type Strains, Phase IV (KMG-IV): sequencing the most valuable type-strain genomes for metagenomic binning, comparative biology and taxonomic classification.</title>
        <authorList>
            <person name="Goeker M."/>
        </authorList>
    </citation>
    <scope>NUCLEOTIDE SEQUENCE [LARGE SCALE GENOMIC DNA]</scope>
    <source>
        <strain evidence="2 3">DSM 103733</strain>
    </source>
</reference>
<dbReference type="OrthoDB" id="1120671at2"/>
<proteinExistence type="predicted"/>
<evidence type="ECO:0000313" key="3">
    <source>
        <dbReference type="Proteomes" id="UP000538666"/>
    </source>
</evidence>
<keyword evidence="3" id="KW-1185">Reference proteome</keyword>
<feature type="domain" description="N-acetyltransferase" evidence="1">
    <location>
        <begin position="8"/>
        <end position="93"/>
    </location>
</feature>
<protein>
    <recommendedName>
        <fullName evidence="1">N-acetyltransferase domain-containing protein</fullName>
    </recommendedName>
</protein>
<dbReference type="Pfam" id="PF14542">
    <property type="entry name" value="Acetyltransf_CG"/>
    <property type="match status" value="1"/>
</dbReference>
<dbReference type="InterPro" id="IPR016181">
    <property type="entry name" value="Acyl_CoA_acyltransferase"/>
</dbReference>
<evidence type="ECO:0000259" key="1">
    <source>
        <dbReference type="PROSITE" id="PS51729"/>
    </source>
</evidence>
<dbReference type="SUPFAM" id="SSF55729">
    <property type="entry name" value="Acyl-CoA N-acyltransferases (Nat)"/>
    <property type="match status" value="1"/>
</dbReference>
<accession>A0A841JZX8</accession>
<gene>
    <name evidence="2" type="ORF">HNQ77_004197</name>
</gene>
<dbReference type="PANTHER" id="PTHR31435">
    <property type="entry name" value="PROTEIN NATD1"/>
    <property type="match status" value="1"/>
</dbReference>
<organism evidence="2 3">
    <name type="scientific">Silvibacterium bohemicum</name>
    <dbReference type="NCBI Taxonomy" id="1577686"/>
    <lineage>
        <taxon>Bacteria</taxon>
        <taxon>Pseudomonadati</taxon>
        <taxon>Acidobacteriota</taxon>
        <taxon>Terriglobia</taxon>
        <taxon>Terriglobales</taxon>
        <taxon>Acidobacteriaceae</taxon>
        <taxon>Silvibacterium</taxon>
    </lineage>
</organism>
<dbReference type="PANTHER" id="PTHR31435:SF9">
    <property type="entry name" value="PROTEIN NATD1"/>
    <property type="match status" value="1"/>
</dbReference>
<dbReference type="CDD" id="cd04301">
    <property type="entry name" value="NAT_SF"/>
    <property type="match status" value="1"/>
</dbReference>
<dbReference type="AlphaFoldDB" id="A0A841JZX8"/>
<sequence>MPAPIKVTNNQQSSRFESEAEGHTAVLAYEIGGNRITLTHTRVPEAIAGRGIGTALVEAALSFAREHHFQVEPQCPFAAKYFAGHPEYQSLLAK</sequence>
<dbReference type="RefSeq" id="WP_050058311.1">
    <property type="nucleotide sequence ID" value="NZ_JACHEK010000009.1"/>
</dbReference>
<dbReference type="Gene3D" id="3.40.630.30">
    <property type="match status" value="1"/>
</dbReference>
<dbReference type="Proteomes" id="UP000538666">
    <property type="component" value="Unassembled WGS sequence"/>
</dbReference>
<evidence type="ECO:0000313" key="2">
    <source>
        <dbReference type="EMBL" id="MBB6146225.1"/>
    </source>
</evidence>
<dbReference type="PROSITE" id="PS51729">
    <property type="entry name" value="GNAT_YJDJ"/>
    <property type="match status" value="1"/>
</dbReference>
<name>A0A841JZX8_9BACT</name>
<dbReference type="InterPro" id="IPR031165">
    <property type="entry name" value="GNAT_YJDJ"/>
</dbReference>
<dbReference type="EMBL" id="JACHEK010000009">
    <property type="protein sequence ID" value="MBB6146225.1"/>
    <property type="molecule type" value="Genomic_DNA"/>
</dbReference>
<comment type="caution">
    <text evidence="2">The sequence shown here is derived from an EMBL/GenBank/DDBJ whole genome shotgun (WGS) entry which is preliminary data.</text>
</comment>